<evidence type="ECO:0000256" key="5">
    <source>
        <dbReference type="ARBA" id="ARBA00022989"/>
    </source>
</evidence>
<dbReference type="GO" id="GO:0005337">
    <property type="term" value="F:nucleoside transmembrane transporter activity"/>
    <property type="evidence" value="ECO:0007669"/>
    <property type="project" value="InterPro"/>
</dbReference>
<protein>
    <submittedName>
        <fullName evidence="8">Uncharacterized protein</fullName>
    </submittedName>
</protein>
<feature type="transmembrane region" description="Helical" evidence="7">
    <location>
        <begin position="77"/>
        <end position="97"/>
    </location>
</feature>
<dbReference type="InterPro" id="IPR002259">
    <property type="entry name" value="Eqnu_transpt"/>
</dbReference>
<evidence type="ECO:0000256" key="3">
    <source>
        <dbReference type="ARBA" id="ARBA00022448"/>
    </source>
</evidence>
<comment type="subcellular location">
    <subcellularLocation>
        <location evidence="1">Membrane</location>
        <topology evidence="1">Multi-pass membrane protein</topology>
    </subcellularLocation>
</comment>
<reference evidence="8" key="1">
    <citation type="submission" date="2023-10" db="EMBL/GenBank/DDBJ databases">
        <title>Genome assembly of Pristionchus species.</title>
        <authorList>
            <person name="Yoshida K."/>
            <person name="Sommer R.J."/>
        </authorList>
    </citation>
    <scope>NUCLEOTIDE SEQUENCE</scope>
    <source>
        <strain evidence="8">RS0144</strain>
    </source>
</reference>
<keyword evidence="9" id="KW-1185">Reference proteome</keyword>
<feature type="transmembrane region" description="Helical" evidence="7">
    <location>
        <begin position="361"/>
        <end position="383"/>
    </location>
</feature>
<dbReference type="Pfam" id="PF01733">
    <property type="entry name" value="Nucleoside_tran"/>
    <property type="match status" value="1"/>
</dbReference>
<dbReference type="Gene3D" id="1.20.1250.20">
    <property type="entry name" value="MFS general substrate transporter like domains"/>
    <property type="match status" value="1"/>
</dbReference>
<dbReference type="AlphaFoldDB" id="A0AAV5TAG3"/>
<proteinExistence type="inferred from homology"/>
<evidence type="ECO:0000313" key="8">
    <source>
        <dbReference type="EMBL" id="GMS90734.1"/>
    </source>
</evidence>
<organism evidence="8 9">
    <name type="scientific">Pristionchus entomophagus</name>
    <dbReference type="NCBI Taxonomy" id="358040"/>
    <lineage>
        <taxon>Eukaryota</taxon>
        <taxon>Metazoa</taxon>
        <taxon>Ecdysozoa</taxon>
        <taxon>Nematoda</taxon>
        <taxon>Chromadorea</taxon>
        <taxon>Rhabditida</taxon>
        <taxon>Rhabditina</taxon>
        <taxon>Diplogasteromorpha</taxon>
        <taxon>Diplogasteroidea</taxon>
        <taxon>Neodiplogasteridae</taxon>
        <taxon>Pristionchus</taxon>
    </lineage>
</organism>
<feature type="transmembrane region" description="Helical" evidence="7">
    <location>
        <begin position="50"/>
        <end position="70"/>
    </location>
</feature>
<feature type="transmembrane region" description="Helical" evidence="7">
    <location>
        <begin position="403"/>
        <end position="422"/>
    </location>
</feature>
<dbReference type="Proteomes" id="UP001432027">
    <property type="component" value="Unassembled WGS sequence"/>
</dbReference>
<evidence type="ECO:0000256" key="4">
    <source>
        <dbReference type="ARBA" id="ARBA00022692"/>
    </source>
</evidence>
<dbReference type="GO" id="GO:0005886">
    <property type="term" value="C:plasma membrane"/>
    <property type="evidence" value="ECO:0007669"/>
    <property type="project" value="TreeGrafter"/>
</dbReference>
<evidence type="ECO:0000256" key="2">
    <source>
        <dbReference type="ARBA" id="ARBA00007965"/>
    </source>
</evidence>
<dbReference type="PANTHER" id="PTHR10332">
    <property type="entry name" value="EQUILIBRATIVE NUCLEOSIDE TRANSPORTER"/>
    <property type="match status" value="1"/>
</dbReference>
<dbReference type="EMBL" id="BTSX01000003">
    <property type="protein sequence ID" value="GMS90734.1"/>
    <property type="molecule type" value="Genomic_DNA"/>
</dbReference>
<feature type="transmembrane region" description="Helical" evidence="7">
    <location>
        <begin position="294"/>
        <end position="318"/>
    </location>
</feature>
<keyword evidence="4 7" id="KW-0812">Transmembrane</keyword>
<keyword evidence="3" id="KW-0813">Transport</keyword>
<comment type="similarity">
    <text evidence="2">Belongs to the SLC29A/ENT transporter (TC 2.A.57) family.</text>
</comment>
<dbReference type="InterPro" id="IPR036259">
    <property type="entry name" value="MFS_trans_sf"/>
</dbReference>
<accession>A0AAV5TAG3</accession>
<feature type="transmembrane region" description="Helical" evidence="7">
    <location>
        <begin position="262"/>
        <end position="282"/>
    </location>
</feature>
<comment type="caution">
    <text evidence="8">The sequence shown here is derived from an EMBL/GenBank/DDBJ whole genome shotgun (WGS) entry which is preliminary data.</text>
</comment>
<keyword evidence="6 7" id="KW-0472">Membrane</keyword>
<name>A0AAV5TAG3_9BILA</name>
<feature type="transmembrane region" description="Helical" evidence="7">
    <location>
        <begin position="109"/>
        <end position="130"/>
    </location>
</feature>
<dbReference type="PANTHER" id="PTHR10332:SF88">
    <property type="entry name" value="EQUILIBRATIVE NUCLEOSIDE TRANSPORTER 1, ISOFORM A"/>
    <property type="match status" value="1"/>
</dbReference>
<dbReference type="SUPFAM" id="SSF103473">
    <property type="entry name" value="MFS general substrate transporter"/>
    <property type="match status" value="1"/>
</dbReference>
<evidence type="ECO:0000313" key="9">
    <source>
        <dbReference type="Proteomes" id="UP001432027"/>
    </source>
</evidence>
<sequence>MTAILPYNFFMNAHQYFYYKLRNATALQGLEEDDLFRTEPTTDLQRAYEGWFTITSGVACTLGALLNTVATHKLSNGFRVLSGHVIVLLSLVPTLLYTFMDTDEDQTHFFWMTMLISSIATLGSCGLIGAGISGLAATLSPTYIETVLIASAVGGIATSLLSIFCQAATSNAILDGRIYFGIAFLWTIFSVCCYYFVIESKDSKGVIESPDDIDRLIDNQNDQQESRDELNVVPVDNEVQRAIPQRTSLFAEWERILEQSGWDMACAVFVIIVTCAAFPALASRVRTQHLNATWRAYFTSICCFLLYSCSDGLGRIFAMRLDITRRQLQNLSLARLLLLPLIAACDVQPRRHSTTLIRFDAVFVLLNMTLALSNGFCYTHAYVKAVQSVDESLRETAGSMMSLTGNIVGLLGCILGVVIVALM</sequence>
<feature type="transmembrane region" description="Helical" evidence="7">
    <location>
        <begin position="142"/>
        <end position="164"/>
    </location>
</feature>
<feature type="transmembrane region" description="Helical" evidence="7">
    <location>
        <begin position="176"/>
        <end position="197"/>
    </location>
</feature>
<evidence type="ECO:0000256" key="1">
    <source>
        <dbReference type="ARBA" id="ARBA00004141"/>
    </source>
</evidence>
<dbReference type="PRINTS" id="PR01130">
    <property type="entry name" value="DERENTRNSPRT"/>
</dbReference>
<keyword evidence="5 7" id="KW-1133">Transmembrane helix</keyword>
<gene>
    <name evidence="8" type="ORF">PENTCL1PPCAC_12909</name>
</gene>
<evidence type="ECO:0000256" key="7">
    <source>
        <dbReference type="SAM" id="Phobius"/>
    </source>
</evidence>
<evidence type="ECO:0000256" key="6">
    <source>
        <dbReference type="ARBA" id="ARBA00023136"/>
    </source>
</evidence>